<name>A0ABY6KYD2_9ARAC</name>
<evidence type="ECO:0000256" key="11">
    <source>
        <dbReference type="ARBA" id="ARBA00049811"/>
    </source>
</evidence>
<keyword evidence="5" id="KW-0638">Presynaptic neurotoxin</keyword>
<evidence type="ECO:0000256" key="1">
    <source>
        <dbReference type="ARBA" id="ARBA00004175"/>
    </source>
</evidence>
<feature type="repeat" description="ANK" evidence="12">
    <location>
        <begin position="383"/>
        <end position="415"/>
    </location>
</feature>
<keyword evidence="2" id="KW-0268">Exocytosis</keyword>
<keyword evidence="5" id="KW-0528">Neurotoxin</keyword>
<evidence type="ECO:0000256" key="7">
    <source>
        <dbReference type="ARBA" id="ARBA00023136"/>
    </source>
</evidence>
<dbReference type="Pfam" id="PF12796">
    <property type="entry name" value="Ank_2"/>
    <property type="match status" value="4"/>
</dbReference>
<dbReference type="PANTHER" id="PTHR24198">
    <property type="entry name" value="ANKYRIN REPEAT AND PROTEIN KINASE DOMAIN-CONTAINING PROTEIN"/>
    <property type="match status" value="1"/>
</dbReference>
<evidence type="ECO:0000256" key="3">
    <source>
        <dbReference type="ARBA" id="ARBA00022537"/>
    </source>
</evidence>
<evidence type="ECO:0000256" key="6">
    <source>
        <dbReference type="ARBA" id="ARBA00023043"/>
    </source>
</evidence>
<dbReference type="Proteomes" id="UP001235939">
    <property type="component" value="Chromosome 09"/>
</dbReference>
<feature type="repeat" description="ANK" evidence="12">
    <location>
        <begin position="45"/>
        <end position="77"/>
    </location>
</feature>
<proteinExistence type="inferred from homology"/>
<protein>
    <recommendedName>
        <fullName evidence="11">Alpha-latrotoxin</fullName>
    </recommendedName>
</protein>
<feature type="repeat" description="ANK" evidence="12">
    <location>
        <begin position="179"/>
        <end position="211"/>
    </location>
</feature>
<dbReference type="SMART" id="SM00248">
    <property type="entry name" value="ANK"/>
    <property type="match status" value="14"/>
</dbReference>
<feature type="repeat" description="ANK" evidence="12">
    <location>
        <begin position="78"/>
        <end position="110"/>
    </location>
</feature>
<feature type="repeat" description="ANK" evidence="12">
    <location>
        <begin position="416"/>
        <end position="448"/>
    </location>
</feature>
<evidence type="ECO:0000256" key="5">
    <source>
        <dbReference type="ARBA" id="ARBA00023028"/>
    </source>
</evidence>
<comment type="subunit">
    <text evidence="10">Homotetramer in membranes.</text>
</comment>
<accession>A0ABY6KYD2</accession>
<sequence length="737" mass="83014">MIIENGIDVNFKFDSNLISKYFGYVESQPNRFERKLERLRYLIDDLDSPLHLAAALDNKYLCRILLDKGADINARNREEITPIQKAINTHNFQIFQYLIIAGADCNITDIWGRTPLMNASKECDANFLKYLLKVNLDLEASCLPDGNLTAIFYSIQSRNFLNLKLLLEAGADIGKKDLSNSTLLHQACLYESREVASFLIKSGADVNEKDVWGDAPLSMTIENKSNEIAKMLIQAGASINAKNKIRETALYKASDTYKPVIIHTLLDAGANAHIGKINDFLPFDSAAFGITISREAHDIRRPTYSFPGDIQLPNNLIEWINSCKSQVAMMENHLLGKSNITLLSLLLENDQNSNLISKYFGYVESQPNRFERKLERLRYLIDDLDSPLHLAAALDNKYLCRILLDKGADINARNREEITPIQKAINTHNFQIFQYLIIAGADCNITDIGGRTPLMNASKECDANFLKYLLKVNLDLEASCLPDGNLTAIFYSIQSRNFLNFKLLLEAGADIGKKDLSNSTLLHQACLYESREVASFLIKSGADVNEKDVWGDAPLSMTIENKSNEIAKMLIQAGASINAKNKNRETALYKASDTYKPVIIHTLLDAGANANIGKINAFLPFDSAAFGITISREAHDISVYIVIKRLLRYSTHFNLTKYFRFFQIYNTSFEDIPFVKLMISYFVLGRPTYSFPGDIQLPNNLIEWMNSCKSQVAMMENHLLGKSNITLLSFLLENDQN</sequence>
<keyword evidence="8" id="KW-1053">Target membrane</keyword>
<evidence type="ECO:0000256" key="8">
    <source>
        <dbReference type="ARBA" id="ARBA00023298"/>
    </source>
</evidence>
<evidence type="ECO:0000313" key="13">
    <source>
        <dbReference type="EMBL" id="UYV72560.1"/>
    </source>
</evidence>
<organism evidence="13 14">
    <name type="scientific">Cordylochernes scorpioides</name>
    <dbReference type="NCBI Taxonomy" id="51811"/>
    <lineage>
        <taxon>Eukaryota</taxon>
        <taxon>Metazoa</taxon>
        <taxon>Ecdysozoa</taxon>
        <taxon>Arthropoda</taxon>
        <taxon>Chelicerata</taxon>
        <taxon>Arachnida</taxon>
        <taxon>Pseudoscorpiones</taxon>
        <taxon>Cheliferoidea</taxon>
        <taxon>Chernetidae</taxon>
        <taxon>Cordylochernes</taxon>
    </lineage>
</organism>
<reference evidence="13 14" key="1">
    <citation type="submission" date="2022-01" db="EMBL/GenBank/DDBJ databases">
        <title>A chromosomal length assembly of Cordylochernes scorpioides.</title>
        <authorList>
            <person name="Zeh D."/>
            <person name="Zeh J."/>
        </authorList>
    </citation>
    <scope>NUCLEOTIDE SEQUENCE [LARGE SCALE GENOMIC DNA]</scope>
    <source>
        <strain evidence="13">IN4F17</strain>
        <tissue evidence="13">Whole Body</tissue>
    </source>
</reference>
<keyword evidence="7" id="KW-0472">Membrane</keyword>
<evidence type="ECO:0000256" key="10">
    <source>
        <dbReference type="ARBA" id="ARBA00049715"/>
    </source>
</evidence>
<comment type="similarity">
    <text evidence="9">Belongs to the cationic peptide 01 (latrotoxin) family. 03 (alpha-latrotoxin) subfamily.</text>
</comment>
<dbReference type="PROSITE" id="PS50088">
    <property type="entry name" value="ANK_REPEAT"/>
    <property type="match status" value="8"/>
</dbReference>
<feature type="repeat" description="ANK" evidence="12">
    <location>
        <begin position="550"/>
        <end position="582"/>
    </location>
</feature>
<feature type="repeat" description="ANK" evidence="12">
    <location>
        <begin position="517"/>
        <end position="549"/>
    </location>
</feature>
<keyword evidence="14" id="KW-1185">Reference proteome</keyword>
<dbReference type="PANTHER" id="PTHR24198:SF165">
    <property type="entry name" value="ANKYRIN REPEAT-CONTAINING PROTEIN-RELATED"/>
    <property type="match status" value="1"/>
</dbReference>
<feature type="non-terminal residue" evidence="13">
    <location>
        <position position="737"/>
    </location>
</feature>
<evidence type="ECO:0000256" key="12">
    <source>
        <dbReference type="PROSITE-ProRule" id="PRU00023"/>
    </source>
</evidence>
<dbReference type="Pfam" id="PF00023">
    <property type="entry name" value="Ank"/>
    <property type="match status" value="2"/>
</dbReference>
<dbReference type="SUPFAM" id="SSF48403">
    <property type="entry name" value="Ankyrin repeat"/>
    <property type="match status" value="2"/>
</dbReference>
<keyword evidence="6 12" id="KW-0040">ANK repeat</keyword>
<keyword evidence="5" id="KW-0800">Toxin</keyword>
<keyword evidence="3" id="KW-1052">Target cell membrane</keyword>
<dbReference type="PROSITE" id="PS50297">
    <property type="entry name" value="ANK_REP_REGION"/>
    <property type="match status" value="6"/>
</dbReference>
<keyword evidence="4" id="KW-0677">Repeat</keyword>
<evidence type="ECO:0000256" key="2">
    <source>
        <dbReference type="ARBA" id="ARBA00022483"/>
    </source>
</evidence>
<comment type="subcellular location">
    <subcellularLocation>
        <location evidence="1">Target cell membrane</location>
    </subcellularLocation>
</comment>
<dbReference type="EMBL" id="CP092871">
    <property type="protein sequence ID" value="UYV72560.1"/>
    <property type="molecule type" value="Genomic_DNA"/>
</dbReference>
<evidence type="ECO:0000313" key="14">
    <source>
        <dbReference type="Proteomes" id="UP001235939"/>
    </source>
</evidence>
<dbReference type="Gene3D" id="1.25.40.20">
    <property type="entry name" value="Ankyrin repeat-containing domain"/>
    <property type="match status" value="2"/>
</dbReference>
<evidence type="ECO:0000256" key="9">
    <source>
        <dbReference type="ARBA" id="ARBA00049657"/>
    </source>
</evidence>
<dbReference type="InterPro" id="IPR002110">
    <property type="entry name" value="Ankyrin_rpt"/>
</dbReference>
<feature type="repeat" description="ANK" evidence="12">
    <location>
        <begin position="212"/>
        <end position="244"/>
    </location>
</feature>
<dbReference type="InterPro" id="IPR036770">
    <property type="entry name" value="Ankyrin_rpt-contain_sf"/>
</dbReference>
<evidence type="ECO:0000256" key="4">
    <source>
        <dbReference type="ARBA" id="ARBA00022737"/>
    </source>
</evidence>
<gene>
    <name evidence="13" type="ORF">LAZ67_9003704</name>
</gene>